<reference evidence="1 2" key="1">
    <citation type="journal article" date="2023" name="Nucleic Acids Res.">
        <title>The hologenome of Daphnia magna reveals possible DNA methylation and microbiome-mediated evolution of the host genome.</title>
        <authorList>
            <person name="Chaturvedi A."/>
            <person name="Li X."/>
            <person name="Dhandapani V."/>
            <person name="Marshall H."/>
            <person name="Kissane S."/>
            <person name="Cuenca-Cambronero M."/>
            <person name="Asole G."/>
            <person name="Calvet F."/>
            <person name="Ruiz-Romero M."/>
            <person name="Marangio P."/>
            <person name="Guigo R."/>
            <person name="Rago D."/>
            <person name="Mirbahai L."/>
            <person name="Eastwood N."/>
            <person name="Colbourne J.K."/>
            <person name="Zhou J."/>
            <person name="Mallon E."/>
            <person name="Orsini L."/>
        </authorList>
    </citation>
    <scope>NUCLEOTIDE SEQUENCE [LARGE SCALE GENOMIC DNA]</scope>
    <source>
        <strain evidence="1">LRV0_1</strain>
    </source>
</reference>
<keyword evidence="2" id="KW-1185">Reference proteome</keyword>
<comment type="caution">
    <text evidence="1">The sequence shown here is derived from an EMBL/GenBank/DDBJ whole genome shotgun (WGS) entry which is preliminary data.</text>
</comment>
<name>A0ABQ9ZLE9_9CRUS</name>
<organism evidence="1 2">
    <name type="scientific">Daphnia magna</name>
    <dbReference type="NCBI Taxonomy" id="35525"/>
    <lineage>
        <taxon>Eukaryota</taxon>
        <taxon>Metazoa</taxon>
        <taxon>Ecdysozoa</taxon>
        <taxon>Arthropoda</taxon>
        <taxon>Crustacea</taxon>
        <taxon>Branchiopoda</taxon>
        <taxon>Diplostraca</taxon>
        <taxon>Cladocera</taxon>
        <taxon>Anomopoda</taxon>
        <taxon>Daphniidae</taxon>
        <taxon>Daphnia</taxon>
    </lineage>
</organism>
<gene>
    <name evidence="1" type="ORF">OUZ56_026309</name>
</gene>
<evidence type="ECO:0000313" key="1">
    <source>
        <dbReference type="EMBL" id="KAK4013757.1"/>
    </source>
</evidence>
<evidence type="ECO:0000313" key="2">
    <source>
        <dbReference type="Proteomes" id="UP001234178"/>
    </source>
</evidence>
<sequence length="97" mass="11045">MPGGINGSISHNLVTIVWKESLREVQQCKLRLEGTEKTYKQVIGMEKVVLHLQSLTDHDAHPSKPLEEDIEKFPTLSKLKSVEQHIHSTLETEQSMK</sequence>
<dbReference type="Proteomes" id="UP001234178">
    <property type="component" value="Unassembled WGS sequence"/>
</dbReference>
<protein>
    <submittedName>
        <fullName evidence="1">Uncharacterized protein</fullName>
    </submittedName>
</protein>
<dbReference type="EMBL" id="JAOYFB010000004">
    <property type="protein sequence ID" value="KAK4013757.1"/>
    <property type="molecule type" value="Genomic_DNA"/>
</dbReference>
<proteinExistence type="predicted"/>
<accession>A0ABQ9ZLE9</accession>